<gene>
    <name evidence="1" type="ORF">MRATA1EN22A_LOCUS16902</name>
</gene>
<protein>
    <submittedName>
        <fullName evidence="1">Uncharacterized protein</fullName>
    </submittedName>
</protein>
<proteinExistence type="predicted"/>
<accession>A0AC59ZCR2</accession>
<reference evidence="1" key="1">
    <citation type="submission" date="2023-05" db="EMBL/GenBank/DDBJ databases">
        <authorList>
            <consortium name="ELIXIR-Norway"/>
        </authorList>
    </citation>
    <scope>NUCLEOTIDE SEQUENCE</scope>
</reference>
<sequence>MSYDRYVAICKPLHYATIMNSRVCVWLVTCCWIAGWLLELCDSNVIDHFGCDTSPILQITCSDTVLIERIALSFAVLTLIFTLLCVVLSYTYIVKTVLRFPSAQKRKKAFSTCSSHMIVVSIAYGSCIFIYIKPSAKEGMAINKVVSVLTTSVAPSLNPFIYTLRNKHVKEAFKDTVKRVVFLTKK</sequence>
<organism evidence="1 2">
    <name type="scientific">Rangifer tarandus platyrhynchus</name>
    <name type="common">Svalbard reindeer</name>
    <dbReference type="NCBI Taxonomy" id="3082113"/>
    <lineage>
        <taxon>Eukaryota</taxon>
        <taxon>Metazoa</taxon>
        <taxon>Chordata</taxon>
        <taxon>Craniata</taxon>
        <taxon>Vertebrata</taxon>
        <taxon>Euteleostomi</taxon>
        <taxon>Mammalia</taxon>
        <taxon>Eutheria</taxon>
        <taxon>Laurasiatheria</taxon>
        <taxon>Artiodactyla</taxon>
        <taxon>Ruminantia</taxon>
        <taxon>Pecora</taxon>
        <taxon>Cervidae</taxon>
        <taxon>Odocoileinae</taxon>
        <taxon>Rangifer</taxon>
    </lineage>
</organism>
<dbReference type="EMBL" id="OX596111">
    <property type="protein sequence ID" value="CAN0375063.1"/>
    <property type="molecule type" value="Genomic_DNA"/>
</dbReference>
<evidence type="ECO:0000313" key="1">
    <source>
        <dbReference type="EMBL" id="CAN0375063.1"/>
    </source>
</evidence>
<dbReference type="Proteomes" id="UP001162501">
    <property type="component" value="Chromosome 27"/>
</dbReference>
<name>A0AC59ZCR2_RANTA</name>
<evidence type="ECO:0000313" key="2">
    <source>
        <dbReference type="Proteomes" id="UP001162501"/>
    </source>
</evidence>
<reference evidence="1" key="2">
    <citation type="submission" date="2025-03" db="EMBL/GenBank/DDBJ databases">
        <authorList>
            <consortium name="ELIXIR-Norway"/>
            <consortium name="Elixir Norway"/>
        </authorList>
    </citation>
    <scope>NUCLEOTIDE SEQUENCE</scope>
</reference>